<evidence type="ECO:0000256" key="8">
    <source>
        <dbReference type="SAM" id="MobiDB-lite"/>
    </source>
</evidence>
<evidence type="ECO:0000256" key="3">
    <source>
        <dbReference type="ARBA" id="ARBA00022741"/>
    </source>
</evidence>
<reference evidence="11" key="1">
    <citation type="submission" date="2013-03" db="EMBL/GenBank/DDBJ databases">
        <title>The Genome Sequence of Anopheles dirus WRAIR2.</title>
        <authorList>
            <consortium name="The Broad Institute Genomics Platform"/>
            <person name="Neafsey D.E."/>
            <person name="Walton C."/>
            <person name="Walker B."/>
            <person name="Young S.K."/>
            <person name="Zeng Q."/>
            <person name="Gargeya S."/>
            <person name="Fitzgerald M."/>
            <person name="Haas B."/>
            <person name="Abouelleil A."/>
            <person name="Allen A.W."/>
            <person name="Alvarado L."/>
            <person name="Arachchi H.M."/>
            <person name="Berlin A.M."/>
            <person name="Chapman S.B."/>
            <person name="Gainer-Dewar J."/>
            <person name="Goldberg J."/>
            <person name="Griggs A."/>
            <person name="Gujja S."/>
            <person name="Hansen M."/>
            <person name="Howarth C."/>
            <person name="Imamovic A."/>
            <person name="Ireland A."/>
            <person name="Larimer J."/>
            <person name="McCowan C."/>
            <person name="Murphy C."/>
            <person name="Pearson M."/>
            <person name="Poon T.W."/>
            <person name="Priest M."/>
            <person name="Roberts A."/>
            <person name="Saif S."/>
            <person name="Shea T."/>
            <person name="Sisk P."/>
            <person name="Sykes S."/>
            <person name="Wortman J."/>
            <person name="Nusbaum C."/>
            <person name="Birren B."/>
        </authorList>
    </citation>
    <scope>NUCLEOTIDE SEQUENCE [LARGE SCALE GENOMIC DNA]</scope>
    <source>
        <strain evidence="11">WRAIR2</strain>
    </source>
</reference>
<dbReference type="GO" id="GO:0003724">
    <property type="term" value="F:RNA helicase activity"/>
    <property type="evidence" value="ECO:0007669"/>
    <property type="project" value="UniProtKB-EC"/>
</dbReference>
<feature type="region of interest" description="Disordered" evidence="8">
    <location>
        <begin position="292"/>
        <end position="378"/>
    </location>
</feature>
<feature type="compositionally biased region" description="Basic and acidic residues" evidence="8">
    <location>
        <begin position="405"/>
        <end position="416"/>
    </location>
</feature>
<dbReference type="InterPro" id="IPR002999">
    <property type="entry name" value="Tudor"/>
</dbReference>
<dbReference type="Proteomes" id="UP000075884">
    <property type="component" value="Unassembled WGS sequence"/>
</dbReference>
<evidence type="ECO:0000256" key="7">
    <source>
        <dbReference type="ARBA" id="ARBA00047984"/>
    </source>
</evidence>
<dbReference type="VEuPathDB" id="VectorBase:ADIR000308"/>
<evidence type="ECO:0000256" key="2">
    <source>
        <dbReference type="ARBA" id="ARBA00022737"/>
    </source>
</evidence>
<reference evidence="10" key="2">
    <citation type="submission" date="2020-05" db="UniProtKB">
        <authorList>
            <consortium name="EnsemblMetazoa"/>
        </authorList>
    </citation>
    <scope>IDENTIFICATION</scope>
    <source>
        <strain evidence="10">WRAIR2</strain>
    </source>
</reference>
<keyword evidence="3" id="KW-0547">Nucleotide-binding</keyword>
<dbReference type="PANTHER" id="PTHR22655">
    <property type="entry name" value="ATP-DEPENDENT RNA HELICASE TDRD12-RELATED"/>
    <property type="match status" value="1"/>
</dbReference>
<dbReference type="SUPFAM" id="SSF63748">
    <property type="entry name" value="Tudor/PWWP/MBT"/>
    <property type="match status" value="1"/>
</dbReference>
<keyword evidence="5" id="KW-0347">Helicase</keyword>
<dbReference type="EC" id="3.6.4.13" evidence="1"/>
<feature type="compositionally biased region" description="Polar residues" evidence="8">
    <location>
        <begin position="246"/>
        <end position="266"/>
    </location>
</feature>
<keyword evidence="4" id="KW-0378">Hydrolase</keyword>
<dbReference type="GO" id="GO:0005737">
    <property type="term" value="C:cytoplasm"/>
    <property type="evidence" value="ECO:0007669"/>
    <property type="project" value="UniProtKB-ARBA"/>
</dbReference>
<evidence type="ECO:0000313" key="11">
    <source>
        <dbReference type="Proteomes" id="UP000075884"/>
    </source>
</evidence>
<feature type="domain" description="Tudor" evidence="9">
    <location>
        <begin position="3"/>
        <end position="117"/>
    </location>
</feature>
<evidence type="ECO:0000256" key="4">
    <source>
        <dbReference type="ARBA" id="ARBA00022801"/>
    </source>
</evidence>
<sequence>MENQIVITHYVHPHKFWYKPFRTGIKKKELRQLQEAVDEYCEEHYQLDRKNEPYEPILGEVVTFYDPIQERWVRCNVAGLSGDGKGLRKYRLWSIDEGMPREASTEQLKPLPDHLQDKTTTSVKRGALKNILPVVYVYDPSEEQLCKRECSTWNVSANTMLKSFVDGAQHIRFESVLSCTVGGASIDFGDLLFATKSKTFNAADILSEASHGLIVDSSYFIAQISEFDGFGSSRASSVVEPGGSQGSSRASTKVAQDQAVSTQYEVNESDFDESASMIGTAKRQQHGVALTPPAKIAGQDITSPSKPTPNAKKSLSLAQRLRQKMENTSRSVVQNDTSPTKSSAQGTSSPIPAAPSDRETPPRATKQQVPSAAEAVKVPSSENMLEHCITIDVGFPEQVELELMEAKQPEPERQKPVDPPSAEKASPKPGAGGLKSMLMQRIARAKAASTEQSVDPAPKPEEKQPTPSPPKPPASPTAPTAMRFVPAGVALDILSAAGPTVQSNAELKRFETLIQEEKW</sequence>
<dbReference type="PANTHER" id="PTHR22655:SF2">
    <property type="entry name" value="ATP-DEPENDENT RNA HELICASE TDRD12-RELATED"/>
    <property type="match status" value="1"/>
</dbReference>
<keyword evidence="6" id="KW-0067">ATP-binding</keyword>
<dbReference type="EnsemblMetazoa" id="ADIR000308-RA">
    <property type="protein sequence ID" value="ADIR000308-PA"/>
    <property type="gene ID" value="ADIR000308"/>
</dbReference>
<evidence type="ECO:0000259" key="9">
    <source>
        <dbReference type="Pfam" id="PF00567"/>
    </source>
</evidence>
<evidence type="ECO:0000256" key="5">
    <source>
        <dbReference type="ARBA" id="ARBA00022806"/>
    </source>
</evidence>
<name>A0A182MY53_9DIPT</name>
<feature type="compositionally biased region" description="Pro residues" evidence="8">
    <location>
        <begin position="466"/>
        <end position="476"/>
    </location>
</feature>
<comment type="catalytic activity">
    <reaction evidence="7">
        <text>ATP + H2O = ADP + phosphate + H(+)</text>
        <dbReference type="Rhea" id="RHEA:13065"/>
        <dbReference type="ChEBI" id="CHEBI:15377"/>
        <dbReference type="ChEBI" id="CHEBI:15378"/>
        <dbReference type="ChEBI" id="CHEBI:30616"/>
        <dbReference type="ChEBI" id="CHEBI:43474"/>
        <dbReference type="ChEBI" id="CHEBI:456216"/>
        <dbReference type="EC" id="3.6.4.13"/>
    </reaction>
</comment>
<dbReference type="AlphaFoldDB" id="A0A182MY53"/>
<evidence type="ECO:0000256" key="1">
    <source>
        <dbReference type="ARBA" id="ARBA00012552"/>
    </source>
</evidence>
<evidence type="ECO:0000256" key="6">
    <source>
        <dbReference type="ARBA" id="ARBA00022840"/>
    </source>
</evidence>
<feature type="region of interest" description="Disordered" evidence="8">
    <location>
        <begin position="235"/>
        <end position="268"/>
    </location>
</feature>
<accession>A0A182MY53</accession>
<organism evidence="10 11">
    <name type="scientific">Anopheles dirus</name>
    <dbReference type="NCBI Taxonomy" id="7168"/>
    <lineage>
        <taxon>Eukaryota</taxon>
        <taxon>Metazoa</taxon>
        <taxon>Ecdysozoa</taxon>
        <taxon>Arthropoda</taxon>
        <taxon>Hexapoda</taxon>
        <taxon>Insecta</taxon>
        <taxon>Pterygota</taxon>
        <taxon>Neoptera</taxon>
        <taxon>Endopterygota</taxon>
        <taxon>Diptera</taxon>
        <taxon>Nematocera</taxon>
        <taxon>Culicoidea</taxon>
        <taxon>Culicidae</taxon>
        <taxon>Anophelinae</taxon>
        <taxon>Anopheles</taxon>
    </lineage>
</organism>
<dbReference type="Gene3D" id="2.30.30.140">
    <property type="match status" value="1"/>
</dbReference>
<proteinExistence type="predicted"/>
<feature type="compositionally biased region" description="Polar residues" evidence="8">
    <location>
        <begin position="326"/>
        <end position="350"/>
    </location>
</feature>
<feature type="region of interest" description="Disordered" evidence="8">
    <location>
        <begin position="405"/>
        <end position="483"/>
    </location>
</feature>
<dbReference type="GO" id="GO:0005524">
    <property type="term" value="F:ATP binding"/>
    <property type="evidence" value="ECO:0007669"/>
    <property type="project" value="UniProtKB-KW"/>
</dbReference>
<dbReference type="InterPro" id="IPR035437">
    <property type="entry name" value="SNase_OB-fold_sf"/>
</dbReference>
<evidence type="ECO:0000313" key="10">
    <source>
        <dbReference type="EnsemblMetazoa" id="ADIR000308-PA"/>
    </source>
</evidence>
<dbReference type="Pfam" id="PF00567">
    <property type="entry name" value="TUDOR"/>
    <property type="match status" value="1"/>
</dbReference>
<dbReference type="GO" id="GO:0042078">
    <property type="term" value="P:germ-line stem cell division"/>
    <property type="evidence" value="ECO:0007669"/>
    <property type="project" value="TreeGrafter"/>
</dbReference>
<keyword evidence="2" id="KW-0677">Repeat</keyword>
<dbReference type="Gene3D" id="2.40.50.90">
    <property type="match status" value="1"/>
</dbReference>
<dbReference type="STRING" id="7168.A0A182MY53"/>
<keyword evidence="11" id="KW-1185">Reference proteome</keyword>
<protein>
    <recommendedName>
        <fullName evidence="1">RNA helicase</fullName>
        <ecNumber evidence="1">3.6.4.13</ecNumber>
    </recommendedName>
</protein>
<dbReference type="GO" id="GO:0016787">
    <property type="term" value="F:hydrolase activity"/>
    <property type="evidence" value="ECO:0007669"/>
    <property type="project" value="UniProtKB-KW"/>
</dbReference>